<dbReference type="HOGENOM" id="CLU_3426857_0_0_1"/>
<comment type="caution">
    <text evidence="1">The sequence shown here is derived from an EMBL/GenBank/DDBJ whole genome shotgun (WGS) entry which is preliminary data.</text>
</comment>
<dbReference type="Proteomes" id="UP000015530">
    <property type="component" value="Unassembled WGS sequence"/>
</dbReference>
<proteinExistence type="predicted"/>
<dbReference type="AlphaFoldDB" id="T0L498"/>
<evidence type="ECO:0000313" key="2">
    <source>
        <dbReference type="Proteomes" id="UP000015530"/>
    </source>
</evidence>
<dbReference type="EMBL" id="AMYD01000020">
    <property type="protein sequence ID" value="EQB59528.1"/>
    <property type="molecule type" value="Genomic_DNA"/>
</dbReference>
<name>T0L498_COLGC</name>
<gene>
    <name evidence="1" type="ORF">CGLO_00062</name>
</gene>
<sequence length="21" mass="2698">MLKLNKICIYYVCRLKKKRKR</sequence>
<protein>
    <submittedName>
        <fullName evidence="1">Uncharacterized protein</fullName>
    </submittedName>
</protein>
<reference evidence="2" key="1">
    <citation type="journal article" date="2013" name="Mol. Plant Microbe Interact.">
        <title>Global aspects of pacC regulation of pathogenicity genes in Colletotrichum gloeosporioides as revealed by transcriptome analysis.</title>
        <authorList>
            <person name="Alkan N."/>
            <person name="Meng X."/>
            <person name="Friedlander G."/>
            <person name="Reuveni E."/>
            <person name="Sukno S."/>
            <person name="Sherman A."/>
            <person name="Thon M."/>
            <person name="Fluhr R."/>
            <person name="Prusky D."/>
        </authorList>
    </citation>
    <scope>NUCLEOTIDE SEQUENCE [LARGE SCALE GENOMIC DNA]</scope>
    <source>
        <strain evidence="2">Cg-14</strain>
    </source>
</reference>
<evidence type="ECO:0000313" key="1">
    <source>
        <dbReference type="EMBL" id="EQB59528.1"/>
    </source>
</evidence>
<accession>T0L498</accession>
<organism evidence="1 2">
    <name type="scientific">Colletotrichum gloeosporioides (strain Cg-14)</name>
    <name type="common">Anthracnose fungus</name>
    <name type="synonym">Glomerella cingulata</name>
    <dbReference type="NCBI Taxonomy" id="1237896"/>
    <lineage>
        <taxon>Eukaryota</taxon>
        <taxon>Fungi</taxon>
        <taxon>Dikarya</taxon>
        <taxon>Ascomycota</taxon>
        <taxon>Pezizomycotina</taxon>
        <taxon>Sordariomycetes</taxon>
        <taxon>Hypocreomycetidae</taxon>
        <taxon>Glomerellales</taxon>
        <taxon>Glomerellaceae</taxon>
        <taxon>Colletotrichum</taxon>
        <taxon>Colletotrichum gloeosporioides species complex</taxon>
    </lineage>
</organism>